<proteinExistence type="predicted"/>
<dbReference type="InterPro" id="IPR041700">
    <property type="entry name" value="OMP_b-brl_3"/>
</dbReference>
<feature type="domain" description="Outer membrane protein beta-barrel" evidence="1">
    <location>
        <begin position="364"/>
        <end position="661"/>
    </location>
</feature>
<dbReference type="AlphaFoldDB" id="A0A930MWU1"/>
<name>A0A930MWU1_9BACT</name>
<reference evidence="2" key="1">
    <citation type="submission" date="2020-04" db="EMBL/GenBank/DDBJ databases">
        <title>Deep metagenomics examines the oral microbiome during advanced dental caries in children, revealing novel taxa and co-occurrences with host molecules.</title>
        <authorList>
            <person name="Baker J.L."/>
            <person name="Morton J.T."/>
            <person name="Dinis M."/>
            <person name="Alvarez R."/>
            <person name="Tran N.C."/>
            <person name="Knight R."/>
            <person name="Edlund A."/>
        </authorList>
    </citation>
    <scope>NUCLEOTIDE SEQUENCE</scope>
    <source>
        <strain evidence="2">JCVI_44_bin.5</strain>
    </source>
</reference>
<accession>A0A930MWU1</accession>
<protein>
    <submittedName>
        <fullName evidence="2">TonB-dependent receptor</fullName>
    </submittedName>
</protein>
<keyword evidence="2" id="KW-0675">Receptor</keyword>
<evidence type="ECO:0000259" key="1">
    <source>
        <dbReference type="Pfam" id="PF14905"/>
    </source>
</evidence>
<evidence type="ECO:0000313" key="2">
    <source>
        <dbReference type="EMBL" id="MBF1383964.1"/>
    </source>
</evidence>
<dbReference type="RefSeq" id="WP_273158832.1">
    <property type="nucleotide sequence ID" value="NZ_JABZSJ010000012.1"/>
</dbReference>
<evidence type="ECO:0000313" key="3">
    <source>
        <dbReference type="Proteomes" id="UP000771736"/>
    </source>
</evidence>
<sequence length="755" mass="86973">MRRIILISYLICLILLVSSKAYCQIHIKFQIGGQEKEVIPRVESVVMQNDSVISFSTFNTSNTELTIPAKGAYKISLSAHNYQPWESNLNLRNDTVINVIMQKSPIALQEVVVKGTKTPTVTATGETFYLSSKARKEKDPFKALSEIPVLNVNPISQSITTRDGSSPLILIDGRLVNSGINPILPADIESVTVEDVVSARYLDQDINKIINIHLRKERPLYLYFEERTRHDIPLRKGFVGSNFEIGRSHFAVYGSVFYNYLTKDRIDYETLEKQNNQQKQLIGSNISRKNDFDLKLLFKYEPNARNYFAWNISNRISNMHKSATYNGEYLNNNISNKMTADDHTKDKSNGWLGSFFYEHTFKDKSSLDVYSYFNHAKANRRQQYAEHITSDLIPTFLSLDNIRNQVGLDVDYNGVRHKYGQIEAGNHFLYTHDNLWDNVFSPSVLTHVSQSSNYSYISYSKVWKKIMLMTSVGLQGLFVKVDSRSDSYWRPKTSVAIGFRVSKSQTARLSYTLNNILPSPQQLAPVSSSVNPWQKVEGNMNLRPIQTHDLALTYDIKILNWLRLQTFAKHKITTNMIESFLRKENNYVIQSYRNNGCYNIWNTGFGLSINSNSVQAYLSPALNWEHYEGGNRLSSWGLNGNLTWWALDQMAIQVEAEWKNKSYSAISITKYSNPMSANISMAWYPTDNIQISAGITYLGGIREQITTIDTPNYYQRQKMSFHSESFRPWILFAYTIRKHNKLRIENKMPYFDMDR</sequence>
<organism evidence="2 3">
    <name type="scientific">Prevotella aurantiaca</name>
    <dbReference type="NCBI Taxonomy" id="596085"/>
    <lineage>
        <taxon>Bacteria</taxon>
        <taxon>Pseudomonadati</taxon>
        <taxon>Bacteroidota</taxon>
        <taxon>Bacteroidia</taxon>
        <taxon>Bacteroidales</taxon>
        <taxon>Prevotellaceae</taxon>
        <taxon>Prevotella</taxon>
    </lineage>
</organism>
<dbReference type="SUPFAM" id="SSF56935">
    <property type="entry name" value="Porins"/>
    <property type="match status" value="1"/>
</dbReference>
<gene>
    <name evidence="2" type="ORF">HXN26_03760</name>
</gene>
<dbReference type="EMBL" id="JABZSJ010000012">
    <property type="protein sequence ID" value="MBF1383964.1"/>
    <property type="molecule type" value="Genomic_DNA"/>
</dbReference>
<dbReference type="Proteomes" id="UP000771736">
    <property type="component" value="Unassembled WGS sequence"/>
</dbReference>
<dbReference type="Pfam" id="PF14905">
    <property type="entry name" value="OMP_b-brl_3"/>
    <property type="match status" value="1"/>
</dbReference>
<comment type="caution">
    <text evidence="2">The sequence shown here is derived from an EMBL/GenBank/DDBJ whole genome shotgun (WGS) entry which is preliminary data.</text>
</comment>